<dbReference type="CDD" id="cd08881">
    <property type="entry name" value="RHO_alpha_C_NDO-like"/>
    <property type="match status" value="1"/>
</dbReference>
<evidence type="ECO:0000256" key="8">
    <source>
        <dbReference type="ARBA" id="ARBA00023014"/>
    </source>
</evidence>
<dbReference type="PANTHER" id="PTHR43756:SF1">
    <property type="entry name" value="3-PHENYLPROPIONATE_CINNAMIC ACID DIOXYGENASE SUBUNIT ALPHA"/>
    <property type="match status" value="1"/>
</dbReference>
<dbReference type="GO" id="GO:0005506">
    <property type="term" value="F:iron ion binding"/>
    <property type="evidence" value="ECO:0007669"/>
    <property type="project" value="InterPro"/>
</dbReference>
<feature type="domain" description="Rieske" evidence="10">
    <location>
        <begin position="52"/>
        <end position="160"/>
    </location>
</feature>
<comment type="caution">
    <text evidence="11">The sequence shown here is derived from an EMBL/GenBank/DDBJ whole genome shotgun (WGS) entry which is preliminary data.</text>
</comment>
<accession>A0A6N6VDX6</accession>
<gene>
    <name evidence="11" type="ORF">F2P47_14720</name>
</gene>
<evidence type="ECO:0000313" key="11">
    <source>
        <dbReference type="EMBL" id="KAB7738869.1"/>
    </source>
</evidence>
<evidence type="ECO:0000256" key="2">
    <source>
        <dbReference type="ARBA" id="ARBA00022714"/>
    </source>
</evidence>
<dbReference type="Pfam" id="PF00355">
    <property type="entry name" value="Rieske"/>
    <property type="match status" value="1"/>
</dbReference>
<proteinExistence type="inferred from homology"/>
<keyword evidence="5" id="KW-0223">Dioxygenase</keyword>
<dbReference type="InterPro" id="IPR001663">
    <property type="entry name" value="Rng_hydr_dOase-A"/>
</dbReference>
<dbReference type="Proteomes" id="UP000468901">
    <property type="component" value="Unassembled WGS sequence"/>
</dbReference>
<keyword evidence="2" id="KW-0001">2Fe-2S</keyword>
<dbReference type="SUPFAM" id="SSF50022">
    <property type="entry name" value="ISP domain"/>
    <property type="match status" value="1"/>
</dbReference>
<sequence length="448" mass="49441">MSVTKRNDAGAAPSVSLTDLFDEKSGTISPAIYADPQLYELELERVFSRSWLFIAHETHIPKAGDYLATYMAEDPVIAVRQKDGGVKVFLNQCRHRGMKICRTDGGNAKAFTCTYHGWAYDIGGNLVQVPLEQQSFACLDKKQWGARQARVDSYKGLIFATWNMDAPTLSDYLGDAKSYLDLILDRSEGGTEAIGGIVKWVIPCNWKFAAEQFCSDMYHGATSHMSPMMAASPDTLPGDPTDFSGRQFRASRGGHGTGFFVEGAEWLWRVGQAGEHVSGFDIAAAEQRTNLHRSGKRPVGFSQHMTVFPNFSIFAGANTARVWHPRGPGEIEVWAFGLVDKAASDAEKEQMRLMTLRTFSAAGTWEQDDGENWVEVQRVLRGHEARRTLFNAQMGAGAPRGEDPTFPETITNAFAEEAARGFYAHWQKLMTDVDGSFSKAGSYADAAE</sequence>
<dbReference type="Gene3D" id="3.90.380.10">
    <property type="entry name" value="Naphthalene 1,2-dioxygenase Alpha Subunit, Chain A, domain 1"/>
    <property type="match status" value="1"/>
</dbReference>
<keyword evidence="4" id="KW-0058">Aromatic hydrocarbons catabolism</keyword>
<dbReference type="PROSITE" id="PS51296">
    <property type="entry name" value="RIESKE"/>
    <property type="match status" value="1"/>
</dbReference>
<dbReference type="Pfam" id="PF00848">
    <property type="entry name" value="Ring_hydroxyl_A"/>
    <property type="match status" value="1"/>
</dbReference>
<organism evidence="11 12">
    <name type="scientific">Parvibaculum sedimenti</name>
    <dbReference type="NCBI Taxonomy" id="2608632"/>
    <lineage>
        <taxon>Bacteria</taxon>
        <taxon>Pseudomonadati</taxon>
        <taxon>Pseudomonadota</taxon>
        <taxon>Alphaproteobacteria</taxon>
        <taxon>Hyphomicrobiales</taxon>
        <taxon>Parvibaculaceae</taxon>
        <taxon>Parvibaculum</taxon>
    </lineage>
</organism>
<dbReference type="InterPro" id="IPR017941">
    <property type="entry name" value="Rieske_2Fe-2S"/>
</dbReference>
<dbReference type="EMBL" id="WESC01000015">
    <property type="protein sequence ID" value="KAB7738869.1"/>
    <property type="molecule type" value="Genomic_DNA"/>
</dbReference>
<dbReference type="PROSITE" id="PS00570">
    <property type="entry name" value="RING_HYDROXYL_ALPHA"/>
    <property type="match status" value="1"/>
</dbReference>
<evidence type="ECO:0000259" key="10">
    <source>
        <dbReference type="PROSITE" id="PS51296"/>
    </source>
</evidence>
<name>A0A6N6VDX6_9HYPH</name>
<evidence type="ECO:0000256" key="6">
    <source>
        <dbReference type="ARBA" id="ARBA00023002"/>
    </source>
</evidence>
<keyword evidence="8" id="KW-0411">Iron-sulfur</keyword>
<evidence type="ECO:0000256" key="1">
    <source>
        <dbReference type="ARBA" id="ARBA00008751"/>
    </source>
</evidence>
<dbReference type="InterPro" id="IPR015881">
    <property type="entry name" value="ARHD_Rieske_2Fe_2S"/>
</dbReference>
<dbReference type="AlphaFoldDB" id="A0A6N6VDX6"/>
<evidence type="ECO:0000313" key="12">
    <source>
        <dbReference type="Proteomes" id="UP000468901"/>
    </source>
</evidence>
<evidence type="ECO:0000256" key="9">
    <source>
        <dbReference type="ARBA" id="ARBA00023027"/>
    </source>
</evidence>
<dbReference type="InterPro" id="IPR015879">
    <property type="entry name" value="Ring_hydroxy_dOase_asu_C_dom"/>
</dbReference>
<keyword evidence="9" id="KW-0520">NAD</keyword>
<dbReference type="InterPro" id="IPR043266">
    <property type="entry name" value="RHO_NdoB-like_C"/>
</dbReference>
<evidence type="ECO:0000256" key="5">
    <source>
        <dbReference type="ARBA" id="ARBA00022964"/>
    </source>
</evidence>
<evidence type="ECO:0000256" key="7">
    <source>
        <dbReference type="ARBA" id="ARBA00023004"/>
    </source>
</evidence>
<reference evidence="11 12" key="1">
    <citation type="submission" date="2019-09" db="EMBL/GenBank/DDBJ databases">
        <title>Parvibaculum sedimenti sp. nov., isolated from sediment.</title>
        <authorList>
            <person name="Wang Y."/>
        </authorList>
    </citation>
    <scope>NUCLEOTIDE SEQUENCE [LARGE SCALE GENOMIC DNA]</scope>
    <source>
        <strain evidence="11 12">HXT-9</strain>
    </source>
</reference>
<dbReference type="PRINTS" id="PR00090">
    <property type="entry name" value="RNGDIOXGNASE"/>
</dbReference>
<keyword evidence="12" id="KW-1185">Reference proteome</keyword>
<keyword evidence="6" id="KW-0560">Oxidoreductase</keyword>
<dbReference type="GO" id="GO:0051213">
    <property type="term" value="F:dioxygenase activity"/>
    <property type="evidence" value="ECO:0007669"/>
    <property type="project" value="UniProtKB-KW"/>
</dbReference>
<keyword evidence="7" id="KW-0408">Iron</keyword>
<dbReference type="SUPFAM" id="SSF55961">
    <property type="entry name" value="Bet v1-like"/>
    <property type="match status" value="1"/>
</dbReference>
<evidence type="ECO:0000256" key="3">
    <source>
        <dbReference type="ARBA" id="ARBA00022723"/>
    </source>
</evidence>
<keyword evidence="3" id="KW-0479">Metal-binding</keyword>
<dbReference type="InterPro" id="IPR036922">
    <property type="entry name" value="Rieske_2Fe-2S_sf"/>
</dbReference>
<dbReference type="Gene3D" id="2.102.10.10">
    <property type="entry name" value="Rieske [2Fe-2S] iron-sulphur domain"/>
    <property type="match status" value="1"/>
</dbReference>
<dbReference type="PANTHER" id="PTHR43756">
    <property type="entry name" value="CHOLINE MONOOXYGENASE, CHLOROPLASTIC"/>
    <property type="match status" value="1"/>
</dbReference>
<dbReference type="GO" id="GO:0051537">
    <property type="term" value="F:2 iron, 2 sulfur cluster binding"/>
    <property type="evidence" value="ECO:0007669"/>
    <property type="project" value="UniProtKB-KW"/>
</dbReference>
<protein>
    <submittedName>
        <fullName evidence="11">Rieske 2Fe-2S domain-containing protein</fullName>
    </submittedName>
</protein>
<evidence type="ECO:0000256" key="4">
    <source>
        <dbReference type="ARBA" id="ARBA00022797"/>
    </source>
</evidence>
<comment type="similarity">
    <text evidence="1">Belongs to the bacterial ring-hydroxylating dioxygenase alpha subunit family.</text>
</comment>